<sequence length="243" mass="27392">MVSYDDRNTVPHEILDLQQVSNKFSGRFDIPGNWVGVCTSDGGVIKPTKAISMFQTLAIQNGTVLKDYMEVKDIRKDDVKRGAWVYTSNGDKFWGKKCVEILVGMNCLYNLWRLWCVIGGLRRGIRIKNAIGGDFPTFASYGEPYIYGTPSLEFLGLIKLCMYSMTPNEDFVIDFLGGEFGKDVVVEGGFSGHGFKMSPMVGRILANPVLTREAKGVELKHFRIGRFEENPKGNFKEFLYHVM</sequence>
<evidence type="ECO:0000256" key="3">
    <source>
        <dbReference type="ARBA" id="ARBA00022827"/>
    </source>
</evidence>
<keyword evidence="3" id="KW-0274">FAD</keyword>
<evidence type="ECO:0000256" key="2">
    <source>
        <dbReference type="ARBA" id="ARBA00022630"/>
    </source>
</evidence>
<evidence type="ECO:0000313" key="6">
    <source>
        <dbReference type="Proteomes" id="UP000237347"/>
    </source>
</evidence>
<keyword evidence="6" id="KW-1185">Reference proteome</keyword>
<protein>
    <submittedName>
        <fullName evidence="5">Sarcosine oxidase</fullName>
    </submittedName>
</protein>
<dbReference type="Proteomes" id="UP000237347">
    <property type="component" value="Unassembled WGS sequence"/>
</dbReference>
<reference evidence="5 6" key="1">
    <citation type="journal article" date="2018" name="Sci. Data">
        <title>The draft genome sequence of cork oak.</title>
        <authorList>
            <person name="Ramos A.M."/>
            <person name="Usie A."/>
            <person name="Barbosa P."/>
            <person name="Barros P.M."/>
            <person name="Capote T."/>
            <person name="Chaves I."/>
            <person name="Simoes F."/>
            <person name="Abreu I."/>
            <person name="Carrasquinho I."/>
            <person name="Faro C."/>
            <person name="Guimaraes J.B."/>
            <person name="Mendonca D."/>
            <person name="Nobrega F."/>
            <person name="Rodrigues L."/>
            <person name="Saibo N.J.M."/>
            <person name="Varela M.C."/>
            <person name="Egas C."/>
            <person name="Matos J."/>
            <person name="Miguel C.M."/>
            <person name="Oliveira M.M."/>
            <person name="Ricardo C.P."/>
            <person name="Goncalves S."/>
        </authorList>
    </citation>
    <scope>NUCLEOTIDE SEQUENCE [LARGE SCALE GENOMIC DNA]</scope>
    <source>
        <strain evidence="6">cv. HL8</strain>
    </source>
</reference>
<dbReference type="SUPFAM" id="SSF51905">
    <property type="entry name" value="FAD/NAD(P)-binding domain"/>
    <property type="match status" value="1"/>
</dbReference>
<comment type="cofactor">
    <cofactor evidence="1">
        <name>FAD</name>
        <dbReference type="ChEBI" id="CHEBI:57692"/>
    </cofactor>
</comment>
<evidence type="ECO:0000256" key="4">
    <source>
        <dbReference type="ARBA" id="ARBA00023002"/>
    </source>
</evidence>
<evidence type="ECO:0000256" key="1">
    <source>
        <dbReference type="ARBA" id="ARBA00001974"/>
    </source>
</evidence>
<dbReference type="InterPro" id="IPR045170">
    <property type="entry name" value="MTOX"/>
</dbReference>
<dbReference type="GO" id="GO:0008115">
    <property type="term" value="F:sarcosine oxidase activity"/>
    <property type="evidence" value="ECO:0007669"/>
    <property type="project" value="TreeGrafter"/>
</dbReference>
<dbReference type="AlphaFoldDB" id="A0AAW0LSY0"/>
<organism evidence="5 6">
    <name type="scientific">Quercus suber</name>
    <name type="common">Cork oak</name>
    <dbReference type="NCBI Taxonomy" id="58331"/>
    <lineage>
        <taxon>Eukaryota</taxon>
        <taxon>Viridiplantae</taxon>
        <taxon>Streptophyta</taxon>
        <taxon>Embryophyta</taxon>
        <taxon>Tracheophyta</taxon>
        <taxon>Spermatophyta</taxon>
        <taxon>Magnoliopsida</taxon>
        <taxon>eudicotyledons</taxon>
        <taxon>Gunneridae</taxon>
        <taxon>Pentapetalae</taxon>
        <taxon>rosids</taxon>
        <taxon>fabids</taxon>
        <taxon>Fagales</taxon>
        <taxon>Fagaceae</taxon>
        <taxon>Quercus</taxon>
    </lineage>
</organism>
<accession>A0AAW0LSY0</accession>
<evidence type="ECO:0000313" key="5">
    <source>
        <dbReference type="EMBL" id="KAK7854540.1"/>
    </source>
</evidence>
<gene>
    <name evidence="5" type="ORF">CFP56_031891</name>
</gene>
<dbReference type="Gene3D" id="3.30.9.10">
    <property type="entry name" value="D-Amino Acid Oxidase, subunit A, domain 2"/>
    <property type="match status" value="1"/>
</dbReference>
<dbReference type="GO" id="GO:0050660">
    <property type="term" value="F:flavin adenine dinucleotide binding"/>
    <property type="evidence" value="ECO:0007669"/>
    <property type="project" value="InterPro"/>
</dbReference>
<comment type="caution">
    <text evidence="5">The sequence shown here is derived from an EMBL/GenBank/DDBJ whole genome shotgun (WGS) entry which is preliminary data.</text>
</comment>
<proteinExistence type="predicted"/>
<dbReference type="EMBL" id="PKMF04000054">
    <property type="protein sequence ID" value="KAK7854540.1"/>
    <property type="molecule type" value="Genomic_DNA"/>
</dbReference>
<dbReference type="InterPro" id="IPR036188">
    <property type="entry name" value="FAD/NAD-bd_sf"/>
</dbReference>
<keyword evidence="2" id="KW-0285">Flavoprotein</keyword>
<dbReference type="PANTHER" id="PTHR10961:SF7">
    <property type="entry name" value="FAD DEPENDENT OXIDOREDUCTASE DOMAIN-CONTAINING PROTEIN"/>
    <property type="match status" value="1"/>
</dbReference>
<dbReference type="Gene3D" id="3.50.50.60">
    <property type="entry name" value="FAD/NAD(P)-binding domain"/>
    <property type="match status" value="2"/>
</dbReference>
<keyword evidence="4" id="KW-0560">Oxidoreductase</keyword>
<name>A0AAW0LSY0_QUESU</name>
<dbReference type="PANTHER" id="PTHR10961">
    <property type="entry name" value="PEROXISOMAL SARCOSINE OXIDASE"/>
    <property type="match status" value="1"/>
</dbReference>